<dbReference type="AlphaFoldDB" id="A0A1H3YX79"/>
<dbReference type="SMART" id="SM00849">
    <property type="entry name" value="Lactamase_B"/>
    <property type="match status" value="1"/>
</dbReference>
<dbReference type="PANTHER" id="PTHR23131">
    <property type="entry name" value="ENDORIBONUCLEASE LACTB2"/>
    <property type="match status" value="1"/>
</dbReference>
<dbReference type="PROSITE" id="PS51462">
    <property type="entry name" value="NUDIX"/>
    <property type="match status" value="1"/>
</dbReference>
<dbReference type="STRING" id="592050.SAMN05421875_10684"/>
<sequence length="563" mass="60866">MPRTTQQLHTHREPVATRPAATVLLLRDAPDNGGFEILMTRRSGTASFAPGAYVFPGGGIDALDAQSHAAADRRPAQDDLHLTQAIAAIRESFEELGVLLARHADGPRKGWMADAQDIAAIDRHQPFAVQCAARGLRLAADSVYLLAHWTGDRDLPRRFDVPFLVARMPEGQEPVADEAEQFEPVWVRPADALARHEAGQFFMIFPTIRTLQRLAQFASTQAVLDAVAHEQPLWVSCPRAGILAGKEARYMEDEAPFGELALVCPDGQIVHPLDWQAERPVPLLRNVMRLTAPNPGVMTGPGTNSYLVGDPATGFIAIDPGPADAEHLDKLWRAAGGDIRMIVCTHSHADHSPGAAPLQALCVQAGQARPPILGLPSAPTARAASQFTPDRSLQNNELLALTGQTPEGKITHTLQVIHTPGHAANHLCLLLQEDGLLFSGDHILNGSTTVIDPPDGNMADYLDSLDRLDAVCAEHGAEFILPAHGYVLGGPIHGARSAIARLKAHRLAREAKVLAAMQALPDGSMEDWVQRAYDDVPPRLWPVAQRSLLAHVERIRSLQPGNN</sequence>
<dbReference type="PANTHER" id="PTHR23131:SF0">
    <property type="entry name" value="ENDORIBONUCLEASE LACTB2"/>
    <property type="match status" value="1"/>
</dbReference>
<dbReference type="Gene3D" id="3.60.15.10">
    <property type="entry name" value="Ribonuclease Z/Hydroxyacylglutathione hydrolase-like"/>
    <property type="match status" value="1"/>
</dbReference>
<feature type="domain" description="Nudix hydrolase" evidence="1">
    <location>
        <begin position="16"/>
        <end position="212"/>
    </location>
</feature>
<reference evidence="3" key="1">
    <citation type="submission" date="2016-10" db="EMBL/GenBank/DDBJ databases">
        <authorList>
            <person name="Varghese N."/>
            <person name="Submissions S."/>
        </authorList>
    </citation>
    <scope>NUCLEOTIDE SEQUENCE [LARGE SCALE GENOMIC DNA]</scope>
    <source>
        <strain evidence="3">DSM 25157</strain>
    </source>
</reference>
<dbReference type="Pfam" id="PF00753">
    <property type="entry name" value="Lactamase_B"/>
    <property type="match status" value="1"/>
</dbReference>
<dbReference type="InterPro" id="IPR036866">
    <property type="entry name" value="RibonucZ/Hydroxyglut_hydro"/>
</dbReference>
<dbReference type="SUPFAM" id="SSF56281">
    <property type="entry name" value="Metallo-hydrolase/oxidoreductase"/>
    <property type="match status" value="1"/>
</dbReference>
<dbReference type="CDD" id="cd18870">
    <property type="entry name" value="NUDIX_AcylCoAdiphos_Nudt19"/>
    <property type="match status" value="1"/>
</dbReference>
<dbReference type="GO" id="GO:0003824">
    <property type="term" value="F:catalytic activity"/>
    <property type="evidence" value="ECO:0007669"/>
    <property type="project" value="UniProtKB-ARBA"/>
</dbReference>
<dbReference type="Pfam" id="PF17778">
    <property type="entry name" value="WHD_BLACT"/>
    <property type="match status" value="1"/>
</dbReference>
<dbReference type="Proteomes" id="UP000199002">
    <property type="component" value="Unassembled WGS sequence"/>
</dbReference>
<dbReference type="Gene3D" id="3.90.79.10">
    <property type="entry name" value="Nucleoside Triphosphate Pyrophosphohydrolase"/>
    <property type="match status" value="1"/>
</dbReference>
<evidence type="ECO:0000313" key="2">
    <source>
        <dbReference type="EMBL" id="SEA15811.1"/>
    </source>
</evidence>
<dbReference type="RefSeq" id="WP_092697630.1">
    <property type="nucleotide sequence ID" value="NZ_CAXIQL010000010.1"/>
</dbReference>
<keyword evidence="3" id="KW-1185">Reference proteome</keyword>
<organism evidence="2 3">
    <name type="scientific">Acidovorax soli</name>
    <dbReference type="NCBI Taxonomy" id="592050"/>
    <lineage>
        <taxon>Bacteria</taxon>
        <taxon>Pseudomonadati</taxon>
        <taxon>Pseudomonadota</taxon>
        <taxon>Betaproteobacteria</taxon>
        <taxon>Burkholderiales</taxon>
        <taxon>Comamonadaceae</taxon>
        <taxon>Acidovorax</taxon>
    </lineage>
</organism>
<dbReference type="InterPro" id="IPR041516">
    <property type="entry name" value="LACTB2_WH"/>
</dbReference>
<dbReference type="CDD" id="cd16278">
    <property type="entry name" value="metallo-hydrolase-like_MBL-fold"/>
    <property type="match status" value="1"/>
</dbReference>
<dbReference type="SUPFAM" id="SSF55811">
    <property type="entry name" value="Nudix"/>
    <property type="match status" value="1"/>
</dbReference>
<dbReference type="InterPro" id="IPR050662">
    <property type="entry name" value="Sec-metab_biosynth-thioest"/>
</dbReference>
<evidence type="ECO:0000259" key="1">
    <source>
        <dbReference type="PROSITE" id="PS51462"/>
    </source>
</evidence>
<dbReference type="InterPro" id="IPR036388">
    <property type="entry name" value="WH-like_DNA-bd_sf"/>
</dbReference>
<dbReference type="InterPro" id="IPR001279">
    <property type="entry name" value="Metallo-B-lactamas"/>
</dbReference>
<name>A0A1H3YX79_9BURK</name>
<dbReference type="GeneID" id="34233088"/>
<dbReference type="InterPro" id="IPR000086">
    <property type="entry name" value="NUDIX_hydrolase_dom"/>
</dbReference>
<proteinExistence type="predicted"/>
<dbReference type="EMBL" id="FNQJ01000006">
    <property type="protein sequence ID" value="SEA15811.1"/>
    <property type="molecule type" value="Genomic_DNA"/>
</dbReference>
<protein>
    <submittedName>
        <fullName evidence="2">Recombination protein RecT</fullName>
    </submittedName>
</protein>
<gene>
    <name evidence="2" type="ORF">SAMN05421875_10684</name>
</gene>
<dbReference type="InterPro" id="IPR015797">
    <property type="entry name" value="NUDIX_hydrolase-like_dom_sf"/>
</dbReference>
<evidence type="ECO:0000313" key="3">
    <source>
        <dbReference type="Proteomes" id="UP000199002"/>
    </source>
</evidence>
<dbReference type="Gene3D" id="1.10.10.10">
    <property type="entry name" value="Winged helix-like DNA-binding domain superfamily/Winged helix DNA-binding domain"/>
    <property type="match status" value="1"/>
</dbReference>
<accession>A0A1H3YX79</accession>